<feature type="non-terminal residue" evidence="2">
    <location>
        <position position="1"/>
    </location>
</feature>
<proteinExistence type="predicted"/>
<gene>
    <name evidence="2" type="ORF">PMAYCL1PPCAC_29132</name>
</gene>
<organism evidence="2 3">
    <name type="scientific">Pristionchus mayeri</name>
    <dbReference type="NCBI Taxonomy" id="1317129"/>
    <lineage>
        <taxon>Eukaryota</taxon>
        <taxon>Metazoa</taxon>
        <taxon>Ecdysozoa</taxon>
        <taxon>Nematoda</taxon>
        <taxon>Chromadorea</taxon>
        <taxon>Rhabditida</taxon>
        <taxon>Rhabditina</taxon>
        <taxon>Diplogasteromorpha</taxon>
        <taxon>Diplogasteroidea</taxon>
        <taxon>Neodiplogasteridae</taxon>
        <taxon>Pristionchus</taxon>
    </lineage>
</organism>
<dbReference type="Proteomes" id="UP001328107">
    <property type="component" value="Unassembled WGS sequence"/>
</dbReference>
<keyword evidence="3" id="KW-1185">Reference proteome</keyword>
<sequence>WGRRGEGGRGGRMGGHLHSLRLYPGVEMPRLRVGTQRGPVDSSTHNSSSMQVVVLQEGLSGALSDSEEEVTGSATEATPSFLLQYGFPSKSTAQCSPVPHEVCSQSETPSVEDWGSSPAGTSFSAVEF</sequence>
<dbReference type="EMBL" id="BTRK01000006">
    <property type="protein sequence ID" value="GMR58937.1"/>
    <property type="molecule type" value="Genomic_DNA"/>
</dbReference>
<accession>A0AAN5DAB8</accession>
<evidence type="ECO:0000256" key="1">
    <source>
        <dbReference type="SAM" id="MobiDB-lite"/>
    </source>
</evidence>
<feature type="non-terminal residue" evidence="2">
    <location>
        <position position="128"/>
    </location>
</feature>
<reference evidence="3" key="1">
    <citation type="submission" date="2022-10" db="EMBL/GenBank/DDBJ databases">
        <title>Genome assembly of Pristionchus species.</title>
        <authorList>
            <person name="Yoshida K."/>
            <person name="Sommer R.J."/>
        </authorList>
    </citation>
    <scope>NUCLEOTIDE SEQUENCE [LARGE SCALE GENOMIC DNA]</scope>
    <source>
        <strain evidence="3">RS5460</strain>
    </source>
</reference>
<feature type="region of interest" description="Disordered" evidence="1">
    <location>
        <begin position="92"/>
        <end position="128"/>
    </location>
</feature>
<comment type="caution">
    <text evidence="2">The sequence shown here is derived from an EMBL/GenBank/DDBJ whole genome shotgun (WGS) entry which is preliminary data.</text>
</comment>
<evidence type="ECO:0000313" key="3">
    <source>
        <dbReference type="Proteomes" id="UP001328107"/>
    </source>
</evidence>
<protein>
    <submittedName>
        <fullName evidence="2">Uncharacterized protein</fullName>
    </submittedName>
</protein>
<evidence type="ECO:0000313" key="2">
    <source>
        <dbReference type="EMBL" id="GMR58937.1"/>
    </source>
</evidence>
<feature type="compositionally biased region" description="Polar residues" evidence="1">
    <location>
        <begin position="118"/>
        <end position="128"/>
    </location>
</feature>
<name>A0AAN5DAB8_9BILA</name>
<dbReference type="AlphaFoldDB" id="A0AAN5DAB8"/>